<dbReference type="NCBIfam" id="TIGR00277">
    <property type="entry name" value="HDIG"/>
    <property type="match status" value="1"/>
</dbReference>
<dbReference type="KEGG" id="mmaa:FR932_11490"/>
<evidence type="ECO:0000313" key="2">
    <source>
        <dbReference type="EMBL" id="QFI38427.1"/>
    </source>
</evidence>
<dbReference type="Gene3D" id="1.10.3210.10">
    <property type="entry name" value="Hypothetical protein af1432"/>
    <property type="match status" value="1"/>
</dbReference>
<dbReference type="PANTHER" id="PTHR43155:SF2">
    <property type="entry name" value="CYCLIC DI-GMP PHOSPHODIESTERASE PA4108"/>
    <property type="match status" value="1"/>
</dbReference>
<feature type="domain" description="HD-GYP" evidence="1">
    <location>
        <begin position="125"/>
        <end position="322"/>
    </location>
</feature>
<dbReference type="InterPro" id="IPR006675">
    <property type="entry name" value="HDIG_dom"/>
</dbReference>
<organism evidence="2 3">
    <name type="scientific">Moritella marina ATCC 15381</name>
    <dbReference type="NCBI Taxonomy" id="1202962"/>
    <lineage>
        <taxon>Bacteria</taxon>
        <taxon>Pseudomonadati</taxon>
        <taxon>Pseudomonadota</taxon>
        <taxon>Gammaproteobacteria</taxon>
        <taxon>Alteromonadales</taxon>
        <taxon>Moritellaceae</taxon>
        <taxon>Moritella</taxon>
    </lineage>
</organism>
<dbReference type="Proteomes" id="UP000327424">
    <property type="component" value="Chromosome"/>
</dbReference>
<gene>
    <name evidence="2" type="ORF">FR932_11490</name>
</gene>
<dbReference type="PANTHER" id="PTHR43155">
    <property type="entry name" value="CYCLIC DI-GMP PHOSPHODIESTERASE PA4108-RELATED"/>
    <property type="match status" value="1"/>
</dbReference>
<reference evidence="2 3" key="1">
    <citation type="submission" date="2019-09" db="EMBL/GenBank/DDBJ databases">
        <title>Hybrid Assembly of the complete Genome of the Deep-Sea Bacterium Moritella marina from long Nanopore and Illumina reads.</title>
        <authorList>
            <person name="Magin S."/>
            <person name="Georgoulis A."/>
            <person name="Papadimitriou K."/>
            <person name="Iliakis G."/>
            <person name="Vorgias C.E."/>
        </authorList>
    </citation>
    <scope>NUCLEOTIDE SEQUENCE [LARGE SCALE GENOMIC DNA]</scope>
    <source>
        <strain evidence="2 3">MP-1</strain>
    </source>
</reference>
<dbReference type="AlphaFoldDB" id="A0A5J6WK59"/>
<dbReference type="RefSeq" id="WP_019442007.1">
    <property type="nucleotide sequence ID" value="NZ_ALOE01000024.1"/>
</dbReference>
<evidence type="ECO:0000313" key="3">
    <source>
        <dbReference type="Proteomes" id="UP000327424"/>
    </source>
</evidence>
<dbReference type="OrthoDB" id="9764808at2"/>
<dbReference type="EMBL" id="CP044399">
    <property type="protein sequence ID" value="QFI38427.1"/>
    <property type="molecule type" value="Genomic_DNA"/>
</dbReference>
<dbReference type="Pfam" id="PF13487">
    <property type="entry name" value="HD_5"/>
    <property type="match status" value="1"/>
</dbReference>
<dbReference type="SUPFAM" id="SSF109604">
    <property type="entry name" value="HD-domain/PDEase-like"/>
    <property type="match status" value="1"/>
</dbReference>
<sequence>MFIEQDITEITAGTYIEKITLQTGSFKLTKAEWVKNDVVLNKLIELGIKRVLVDASKFDAKMAADAAALKANMYGRKQAFNVKMVQAKALISTSKDVQRKLFTHIEEGTEIDLCSVKTLTSELIDTLFTDSDALMCAINIRQKDEYLLEHSFAVSMLMALFCRHLGIEKSIIRELAIGAFLHDIGKIRTPDEILNKPGKLTADEFDIMKLHVNHSIDIIKSIPGISKLSLDVAGLHHEKLDGEGYPYGLAGQQISRYGRILTICDIYDALTANRCYKAGSTQLKAFGILRNLGQAGQIDLSLVNAFIKCMGVYPVGSLVKLNSNRLAIVEGYNHADPIRPKVNSFYSLDKRDFEHANQIDLSMGDDEIAQSVRADDFNLDMEEIMRFLVSEA</sequence>
<dbReference type="SMART" id="SM00471">
    <property type="entry name" value="HDc"/>
    <property type="match status" value="1"/>
</dbReference>
<dbReference type="GO" id="GO:0008081">
    <property type="term" value="F:phosphoric diester hydrolase activity"/>
    <property type="evidence" value="ECO:0007669"/>
    <property type="project" value="UniProtKB-ARBA"/>
</dbReference>
<protein>
    <submittedName>
        <fullName evidence="2">HD-GYP domain-containing protein</fullName>
    </submittedName>
</protein>
<dbReference type="InterPro" id="IPR037522">
    <property type="entry name" value="HD_GYP_dom"/>
</dbReference>
<dbReference type="InterPro" id="IPR003607">
    <property type="entry name" value="HD/PDEase_dom"/>
</dbReference>
<dbReference type="PROSITE" id="PS51832">
    <property type="entry name" value="HD_GYP"/>
    <property type="match status" value="1"/>
</dbReference>
<evidence type="ECO:0000259" key="1">
    <source>
        <dbReference type="PROSITE" id="PS51832"/>
    </source>
</evidence>
<dbReference type="CDD" id="cd00077">
    <property type="entry name" value="HDc"/>
    <property type="match status" value="1"/>
</dbReference>
<keyword evidence="3" id="KW-1185">Reference proteome</keyword>
<accession>A0A5J6WK59</accession>
<proteinExistence type="predicted"/>
<name>A0A5J6WK59_MORMI</name>